<feature type="chain" id="PRO_5002064042" description="ShKT domain-containing protein" evidence="1">
    <location>
        <begin position="22"/>
        <end position="70"/>
    </location>
</feature>
<dbReference type="Proteomes" id="UP000053660">
    <property type="component" value="Unassembled WGS sequence"/>
</dbReference>
<evidence type="ECO:0000256" key="1">
    <source>
        <dbReference type="SAM" id="SignalP"/>
    </source>
</evidence>
<keyword evidence="3" id="KW-1185">Reference proteome</keyword>
<accession>A0A0B1RPC7</accession>
<protein>
    <recommendedName>
        <fullName evidence="4">ShKT domain-containing protein</fullName>
    </recommendedName>
</protein>
<organism evidence="2 3">
    <name type="scientific">Oesophagostomum dentatum</name>
    <name type="common">Nodular worm</name>
    <dbReference type="NCBI Taxonomy" id="61180"/>
    <lineage>
        <taxon>Eukaryota</taxon>
        <taxon>Metazoa</taxon>
        <taxon>Ecdysozoa</taxon>
        <taxon>Nematoda</taxon>
        <taxon>Chromadorea</taxon>
        <taxon>Rhabditida</taxon>
        <taxon>Rhabditina</taxon>
        <taxon>Rhabditomorpha</taxon>
        <taxon>Strongyloidea</taxon>
        <taxon>Strongylidae</taxon>
        <taxon>Oesophagostomum</taxon>
    </lineage>
</organism>
<feature type="signal peptide" evidence="1">
    <location>
        <begin position="1"/>
        <end position="21"/>
    </location>
</feature>
<proteinExistence type="predicted"/>
<evidence type="ECO:0000313" key="2">
    <source>
        <dbReference type="EMBL" id="KHJ74908.1"/>
    </source>
</evidence>
<evidence type="ECO:0008006" key="4">
    <source>
        <dbReference type="Google" id="ProtNLM"/>
    </source>
</evidence>
<gene>
    <name evidence="2" type="ORF">OESDEN_25476</name>
</gene>
<dbReference type="EMBL" id="KN613266">
    <property type="protein sequence ID" value="KHJ74908.1"/>
    <property type="molecule type" value="Genomic_DNA"/>
</dbReference>
<evidence type="ECO:0000313" key="3">
    <source>
        <dbReference type="Proteomes" id="UP000053660"/>
    </source>
</evidence>
<dbReference type="AlphaFoldDB" id="A0A0B1RPC7"/>
<keyword evidence="1" id="KW-0732">Signal</keyword>
<sequence>MLSQAFVAFLILNAFTEEALADGQTPATEKCTDKIPTVICTLLTKVPGSCLVLGVLPKLISPCRNTCNSC</sequence>
<reference evidence="2 3" key="1">
    <citation type="submission" date="2014-03" db="EMBL/GenBank/DDBJ databases">
        <title>Draft genome of the hookworm Oesophagostomum dentatum.</title>
        <authorList>
            <person name="Mitreva M."/>
        </authorList>
    </citation>
    <scope>NUCLEOTIDE SEQUENCE [LARGE SCALE GENOMIC DNA]</scope>
    <source>
        <strain evidence="2 3">OD-Hann</strain>
    </source>
</reference>
<name>A0A0B1RPC7_OESDE</name>